<dbReference type="PANTHER" id="PTHR12629">
    <property type="entry name" value="DIPHOSPHOINOSITOL POLYPHOSPHATE PHOSPHOHYDROLASE"/>
    <property type="match status" value="1"/>
</dbReference>
<reference evidence="6 7" key="1">
    <citation type="submission" date="2016-10" db="EMBL/GenBank/DDBJ databases">
        <authorList>
            <person name="de Groot N.N."/>
        </authorList>
    </citation>
    <scope>NUCLEOTIDE SEQUENCE [LARGE SCALE GENOMIC DNA]</scope>
    <source>
        <strain evidence="6 7">DSM 29619</strain>
    </source>
</reference>
<dbReference type="OrthoDB" id="7066910at2"/>
<dbReference type="GO" id="GO:0008486">
    <property type="term" value="F:diphosphoinositol-polyphosphate diphosphatase activity"/>
    <property type="evidence" value="ECO:0007669"/>
    <property type="project" value="TreeGrafter"/>
</dbReference>
<dbReference type="GO" id="GO:1901909">
    <property type="term" value="P:diadenosine hexaphosphate catabolic process"/>
    <property type="evidence" value="ECO:0007669"/>
    <property type="project" value="TreeGrafter"/>
</dbReference>
<dbReference type="InterPro" id="IPR015797">
    <property type="entry name" value="NUDIX_hydrolase-like_dom_sf"/>
</dbReference>
<dbReference type="RefSeq" id="WP_093446813.1">
    <property type="nucleotide sequence ID" value="NZ_JAHVKC010000002.1"/>
</dbReference>
<dbReference type="STRING" id="517719.SAMN05421762_2820"/>
<dbReference type="SUPFAM" id="SSF55811">
    <property type="entry name" value="Nudix"/>
    <property type="match status" value="1"/>
</dbReference>
<dbReference type="Pfam" id="PF00293">
    <property type="entry name" value="NUDIX"/>
    <property type="match status" value="1"/>
</dbReference>
<comment type="cofactor">
    <cofactor evidence="1">
        <name>Mg(2+)</name>
        <dbReference type="ChEBI" id="CHEBI:18420"/>
    </cofactor>
</comment>
<dbReference type="GO" id="GO:0046872">
    <property type="term" value="F:metal ion binding"/>
    <property type="evidence" value="ECO:0007669"/>
    <property type="project" value="UniProtKB-KW"/>
</dbReference>
<accession>A0A1I1N8Q5</accession>
<dbReference type="AlphaFoldDB" id="A0A1I1N8Q5"/>
<evidence type="ECO:0000256" key="4">
    <source>
        <dbReference type="ARBA" id="ARBA00022842"/>
    </source>
</evidence>
<organism evidence="6 7">
    <name type="scientific">Pseudooceanicola nitratireducens</name>
    <dbReference type="NCBI Taxonomy" id="517719"/>
    <lineage>
        <taxon>Bacteria</taxon>
        <taxon>Pseudomonadati</taxon>
        <taxon>Pseudomonadota</taxon>
        <taxon>Alphaproteobacteria</taxon>
        <taxon>Rhodobacterales</taxon>
        <taxon>Paracoccaceae</taxon>
        <taxon>Pseudooceanicola</taxon>
    </lineage>
</organism>
<evidence type="ECO:0000256" key="3">
    <source>
        <dbReference type="ARBA" id="ARBA00022801"/>
    </source>
</evidence>
<dbReference type="PROSITE" id="PS51462">
    <property type="entry name" value="NUDIX"/>
    <property type="match status" value="1"/>
</dbReference>
<keyword evidence="2" id="KW-0479">Metal-binding</keyword>
<dbReference type="GO" id="GO:0071543">
    <property type="term" value="P:diphosphoinositol polyphosphate metabolic process"/>
    <property type="evidence" value="ECO:0007669"/>
    <property type="project" value="TreeGrafter"/>
</dbReference>
<evidence type="ECO:0000313" key="7">
    <source>
        <dbReference type="Proteomes" id="UP000231644"/>
    </source>
</evidence>
<keyword evidence="3" id="KW-0378">Hydrolase</keyword>
<name>A0A1I1N8Q5_9RHOB</name>
<evidence type="ECO:0000256" key="2">
    <source>
        <dbReference type="ARBA" id="ARBA00022723"/>
    </source>
</evidence>
<dbReference type="GO" id="GO:0005737">
    <property type="term" value="C:cytoplasm"/>
    <property type="evidence" value="ECO:0007669"/>
    <property type="project" value="TreeGrafter"/>
</dbReference>
<evidence type="ECO:0000256" key="1">
    <source>
        <dbReference type="ARBA" id="ARBA00001946"/>
    </source>
</evidence>
<dbReference type="EMBL" id="FOLX01000001">
    <property type="protein sequence ID" value="SFC93612.1"/>
    <property type="molecule type" value="Genomic_DNA"/>
</dbReference>
<dbReference type="GO" id="GO:1901907">
    <property type="term" value="P:diadenosine pentaphosphate catabolic process"/>
    <property type="evidence" value="ECO:0007669"/>
    <property type="project" value="TreeGrafter"/>
</dbReference>
<proteinExistence type="predicted"/>
<keyword evidence="7" id="KW-1185">Reference proteome</keyword>
<dbReference type="PANTHER" id="PTHR12629:SF0">
    <property type="entry name" value="DIPHOSPHOINOSITOL-POLYPHOSPHATE DIPHOSPHATASE"/>
    <property type="match status" value="1"/>
</dbReference>
<dbReference type="Proteomes" id="UP000231644">
    <property type="component" value="Unassembled WGS sequence"/>
</dbReference>
<dbReference type="InterPro" id="IPR047198">
    <property type="entry name" value="DDP-like_NUDIX"/>
</dbReference>
<dbReference type="GO" id="GO:0034432">
    <property type="term" value="F:bis(5'-adenosyl)-pentaphosphatase activity"/>
    <property type="evidence" value="ECO:0007669"/>
    <property type="project" value="TreeGrafter"/>
</dbReference>
<dbReference type="GO" id="GO:1901911">
    <property type="term" value="P:adenosine 5'-(hexahydrogen pentaphosphate) catabolic process"/>
    <property type="evidence" value="ECO:0007669"/>
    <property type="project" value="TreeGrafter"/>
</dbReference>
<keyword evidence="4" id="KW-0460">Magnesium</keyword>
<dbReference type="GO" id="GO:0034431">
    <property type="term" value="F:bis(5'-adenosyl)-hexaphosphatase activity"/>
    <property type="evidence" value="ECO:0007669"/>
    <property type="project" value="TreeGrafter"/>
</dbReference>
<evidence type="ECO:0000259" key="5">
    <source>
        <dbReference type="PROSITE" id="PS51462"/>
    </source>
</evidence>
<feature type="domain" description="Nudix hydrolase" evidence="5">
    <location>
        <begin position="22"/>
        <end position="152"/>
    </location>
</feature>
<evidence type="ECO:0000313" key="6">
    <source>
        <dbReference type="EMBL" id="SFC93612.1"/>
    </source>
</evidence>
<dbReference type="Gene3D" id="3.90.79.10">
    <property type="entry name" value="Nucleoside Triphosphate Pyrophosphohydrolase"/>
    <property type="match status" value="1"/>
</dbReference>
<dbReference type="InterPro" id="IPR000086">
    <property type="entry name" value="NUDIX_hydrolase_dom"/>
</dbReference>
<sequence length="157" mass="18025">MSFQRNLPLPPAFESFDPKDIRTQYAALCYRVVNDKIRVLLITSRGTKRWIVPKGWPMRGKAPHEAALQEAREEAGVIGRAYPDPLGQYSYMKLLDNGVEVPCIGLLFAVHTRLLKTEYPEANERDRKWFSRKKAAKRVDEPDLAALIRTFDPRQLG</sequence>
<dbReference type="CDD" id="cd04666">
    <property type="entry name" value="NUDIX_DIPP2_like_Nudt4"/>
    <property type="match status" value="1"/>
</dbReference>
<gene>
    <name evidence="6" type="ORF">SAMN05421762_2820</name>
</gene>
<protein>
    <submittedName>
        <fullName evidence="6">8-oxo-dGTP pyrophosphatase MutT, NUDIX family</fullName>
    </submittedName>
</protein>
<dbReference type="GO" id="GO:0000298">
    <property type="term" value="F:endopolyphosphatase activity"/>
    <property type="evidence" value="ECO:0007669"/>
    <property type="project" value="TreeGrafter"/>
</dbReference>